<keyword evidence="9" id="KW-0807">Transducer</keyword>
<comment type="caution">
    <text evidence="11">The sequence shown here is derived from an EMBL/GenBank/DDBJ whole genome shotgun (WGS) entry which is preliminary data.</text>
</comment>
<name>A0AA41SYD9_SCICA</name>
<sequence>MIVDILTQSRVISYVGCLKQMSLFIIFACMDDFLLIVMADDRFVAICHVPEISSGVSHSSRKGVLASVMYTVVTPMLNPFIYSLRNRDIKSALRRMHSRTA</sequence>
<dbReference type="Gene3D" id="1.10.1220.70">
    <property type="match status" value="1"/>
</dbReference>
<dbReference type="AlphaFoldDB" id="A0AA41SYD9"/>
<evidence type="ECO:0000256" key="6">
    <source>
        <dbReference type="ARBA" id="ARBA00023040"/>
    </source>
</evidence>
<accession>A0AA41SYD9</accession>
<evidence type="ECO:0000313" key="11">
    <source>
        <dbReference type="EMBL" id="MBZ3881638.1"/>
    </source>
</evidence>
<reference evidence="11" key="1">
    <citation type="submission" date="2020-03" db="EMBL/GenBank/DDBJ databases">
        <title>Studies in the Genomics of Life Span.</title>
        <authorList>
            <person name="Glass D."/>
        </authorList>
    </citation>
    <scope>NUCLEOTIDE SEQUENCE</scope>
    <source>
        <strain evidence="11">SUZIE</strain>
        <tissue evidence="11">Muscle</tissue>
    </source>
</reference>
<evidence type="ECO:0000256" key="9">
    <source>
        <dbReference type="ARBA" id="ARBA00023224"/>
    </source>
</evidence>
<protein>
    <submittedName>
        <fullName evidence="11">Olfactory receptor 7G3</fullName>
    </submittedName>
</protein>
<evidence type="ECO:0000256" key="8">
    <source>
        <dbReference type="ARBA" id="ARBA00023170"/>
    </source>
</evidence>
<dbReference type="Proteomes" id="UP001166674">
    <property type="component" value="Unassembled WGS sequence"/>
</dbReference>
<dbReference type="EMBL" id="JAATJV010377753">
    <property type="protein sequence ID" value="MBZ3881638.1"/>
    <property type="molecule type" value="Genomic_DNA"/>
</dbReference>
<organism evidence="11 12">
    <name type="scientific">Sciurus carolinensis</name>
    <name type="common">Eastern gray squirrel</name>
    <dbReference type="NCBI Taxonomy" id="30640"/>
    <lineage>
        <taxon>Eukaryota</taxon>
        <taxon>Metazoa</taxon>
        <taxon>Chordata</taxon>
        <taxon>Craniata</taxon>
        <taxon>Vertebrata</taxon>
        <taxon>Euteleostomi</taxon>
        <taxon>Mammalia</taxon>
        <taxon>Eutheria</taxon>
        <taxon>Euarchontoglires</taxon>
        <taxon>Glires</taxon>
        <taxon>Rodentia</taxon>
        <taxon>Sciuromorpha</taxon>
        <taxon>Sciuridae</taxon>
        <taxon>Sciurinae</taxon>
        <taxon>Sciurini</taxon>
        <taxon>Sciurus</taxon>
    </lineage>
</organism>
<keyword evidence="7 10" id="KW-0472">Membrane</keyword>
<feature type="transmembrane region" description="Helical" evidence="10">
    <location>
        <begin position="64"/>
        <end position="84"/>
    </location>
</feature>
<dbReference type="Gene3D" id="1.20.1070.10">
    <property type="entry name" value="Rhodopsin 7-helix transmembrane proteins"/>
    <property type="match status" value="1"/>
</dbReference>
<keyword evidence="8 11" id="KW-0675">Receptor</keyword>
<keyword evidence="3" id="KW-1003">Cell membrane</keyword>
<keyword evidence="4 10" id="KW-0812">Transmembrane</keyword>
<dbReference type="GO" id="GO:0005886">
    <property type="term" value="C:plasma membrane"/>
    <property type="evidence" value="ECO:0007669"/>
    <property type="project" value="UniProtKB-SubCell"/>
</dbReference>
<evidence type="ECO:0000256" key="10">
    <source>
        <dbReference type="SAM" id="Phobius"/>
    </source>
</evidence>
<comment type="subcellular location">
    <subcellularLocation>
        <location evidence="1">Cell membrane</location>
        <topology evidence="1">Multi-pass membrane protein</topology>
    </subcellularLocation>
</comment>
<dbReference type="PANTHER" id="PTHR48001">
    <property type="entry name" value="OLFACTORY RECEPTOR"/>
    <property type="match status" value="1"/>
</dbReference>
<feature type="transmembrane region" description="Helical" evidence="10">
    <location>
        <begin position="21"/>
        <end position="39"/>
    </location>
</feature>
<dbReference type="FunFam" id="1.10.1220.70:FF:000001">
    <property type="entry name" value="Olfactory receptor"/>
    <property type="match status" value="1"/>
</dbReference>
<dbReference type="SUPFAM" id="SSF81321">
    <property type="entry name" value="Family A G protein-coupled receptor-like"/>
    <property type="match status" value="2"/>
</dbReference>
<evidence type="ECO:0000256" key="4">
    <source>
        <dbReference type="ARBA" id="ARBA00022692"/>
    </source>
</evidence>
<evidence type="ECO:0000256" key="1">
    <source>
        <dbReference type="ARBA" id="ARBA00004651"/>
    </source>
</evidence>
<keyword evidence="6" id="KW-0297">G-protein coupled receptor</keyword>
<evidence type="ECO:0000256" key="5">
    <source>
        <dbReference type="ARBA" id="ARBA00022989"/>
    </source>
</evidence>
<gene>
    <name evidence="11" type="ORF">SUZIE_163955</name>
</gene>
<comment type="similarity">
    <text evidence="2">Belongs to the G-protein coupled receptor 1 family.</text>
</comment>
<evidence type="ECO:0000256" key="7">
    <source>
        <dbReference type="ARBA" id="ARBA00023136"/>
    </source>
</evidence>
<keyword evidence="12" id="KW-1185">Reference proteome</keyword>
<dbReference type="GO" id="GO:0004930">
    <property type="term" value="F:G protein-coupled receptor activity"/>
    <property type="evidence" value="ECO:0007669"/>
    <property type="project" value="UniProtKB-KW"/>
</dbReference>
<proteinExistence type="inferred from homology"/>
<keyword evidence="5 10" id="KW-1133">Transmembrane helix</keyword>
<evidence type="ECO:0000313" key="12">
    <source>
        <dbReference type="Proteomes" id="UP001166674"/>
    </source>
</evidence>
<evidence type="ECO:0000256" key="3">
    <source>
        <dbReference type="ARBA" id="ARBA00022475"/>
    </source>
</evidence>
<evidence type="ECO:0000256" key="2">
    <source>
        <dbReference type="ARBA" id="ARBA00010663"/>
    </source>
</evidence>